<organism evidence="1 2">
    <name type="scientific">Hyalomma asiaticum</name>
    <name type="common">Tick</name>
    <dbReference type="NCBI Taxonomy" id="266040"/>
    <lineage>
        <taxon>Eukaryota</taxon>
        <taxon>Metazoa</taxon>
        <taxon>Ecdysozoa</taxon>
        <taxon>Arthropoda</taxon>
        <taxon>Chelicerata</taxon>
        <taxon>Arachnida</taxon>
        <taxon>Acari</taxon>
        <taxon>Parasitiformes</taxon>
        <taxon>Ixodida</taxon>
        <taxon>Ixodoidea</taxon>
        <taxon>Ixodidae</taxon>
        <taxon>Hyalomminae</taxon>
        <taxon>Hyalomma</taxon>
    </lineage>
</organism>
<keyword evidence="2" id="KW-1185">Reference proteome</keyword>
<dbReference type="EMBL" id="CM023482">
    <property type="protein sequence ID" value="KAH6939029.1"/>
    <property type="molecule type" value="Genomic_DNA"/>
</dbReference>
<accession>A0ACB7SYP2</accession>
<gene>
    <name evidence="1" type="ORF">HPB50_015617</name>
</gene>
<protein>
    <submittedName>
        <fullName evidence="1">Uncharacterized protein</fullName>
    </submittedName>
</protein>
<name>A0ACB7SYP2_HYAAI</name>
<evidence type="ECO:0000313" key="1">
    <source>
        <dbReference type="EMBL" id="KAH6939029.1"/>
    </source>
</evidence>
<proteinExistence type="predicted"/>
<dbReference type="Proteomes" id="UP000821845">
    <property type="component" value="Chromosome 2"/>
</dbReference>
<comment type="caution">
    <text evidence="1">The sequence shown here is derived from an EMBL/GenBank/DDBJ whole genome shotgun (WGS) entry which is preliminary data.</text>
</comment>
<reference evidence="1" key="1">
    <citation type="submission" date="2020-05" db="EMBL/GenBank/DDBJ databases">
        <title>Large-scale comparative analyses of tick genomes elucidate their genetic diversity and vector capacities.</title>
        <authorList>
            <person name="Jia N."/>
            <person name="Wang J."/>
            <person name="Shi W."/>
            <person name="Du L."/>
            <person name="Sun Y."/>
            <person name="Zhan W."/>
            <person name="Jiang J."/>
            <person name="Wang Q."/>
            <person name="Zhang B."/>
            <person name="Ji P."/>
            <person name="Sakyi L.B."/>
            <person name="Cui X."/>
            <person name="Yuan T."/>
            <person name="Jiang B."/>
            <person name="Yang W."/>
            <person name="Lam T.T.-Y."/>
            <person name="Chang Q."/>
            <person name="Ding S."/>
            <person name="Wang X."/>
            <person name="Zhu J."/>
            <person name="Ruan X."/>
            <person name="Zhao L."/>
            <person name="Wei J."/>
            <person name="Que T."/>
            <person name="Du C."/>
            <person name="Cheng J."/>
            <person name="Dai P."/>
            <person name="Han X."/>
            <person name="Huang E."/>
            <person name="Gao Y."/>
            <person name="Liu J."/>
            <person name="Shao H."/>
            <person name="Ye R."/>
            <person name="Li L."/>
            <person name="Wei W."/>
            <person name="Wang X."/>
            <person name="Wang C."/>
            <person name="Yang T."/>
            <person name="Huo Q."/>
            <person name="Li W."/>
            <person name="Guo W."/>
            <person name="Chen H."/>
            <person name="Zhou L."/>
            <person name="Ni X."/>
            <person name="Tian J."/>
            <person name="Zhou Y."/>
            <person name="Sheng Y."/>
            <person name="Liu T."/>
            <person name="Pan Y."/>
            <person name="Xia L."/>
            <person name="Li J."/>
            <person name="Zhao F."/>
            <person name="Cao W."/>
        </authorList>
    </citation>
    <scope>NUCLEOTIDE SEQUENCE</scope>
    <source>
        <strain evidence="1">Hyas-2018</strain>
    </source>
</reference>
<evidence type="ECO:0000313" key="2">
    <source>
        <dbReference type="Proteomes" id="UP000821845"/>
    </source>
</evidence>
<sequence>MVTREIAREESSGADSSRHSSSISSFRFRRRRALPAHRLDSAHCKCLQFFVMMDFPAYFPPFPLIPYLPFQIFRVVLVPCRIRMHAWQTKPATTTQSLNPNADIFYSKNALAKPEDDDVWSYHEPYRFGASISLRDDFLCVIALLASRNGRHRNVERNRTGAVPLVAATFFAECGKE</sequence>